<organism evidence="2 3">
    <name type="scientific">Pleurodeles waltl</name>
    <name type="common">Iberian ribbed newt</name>
    <dbReference type="NCBI Taxonomy" id="8319"/>
    <lineage>
        <taxon>Eukaryota</taxon>
        <taxon>Metazoa</taxon>
        <taxon>Chordata</taxon>
        <taxon>Craniata</taxon>
        <taxon>Vertebrata</taxon>
        <taxon>Euteleostomi</taxon>
        <taxon>Amphibia</taxon>
        <taxon>Batrachia</taxon>
        <taxon>Caudata</taxon>
        <taxon>Salamandroidea</taxon>
        <taxon>Salamandridae</taxon>
        <taxon>Pleurodelinae</taxon>
        <taxon>Pleurodeles</taxon>
    </lineage>
</organism>
<accession>A0AAV7QID3</accession>
<evidence type="ECO:0000256" key="1">
    <source>
        <dbReference type="SAM" id="MobiDB-lite"/>
    </source>
</evidence>
<gene>
    <name evidence="2" type="ORF">NDU88_004619</name>
</gene>
<proteinExistence type="predicted"/>
<dbReference type="Proteomes" id="UP001066276">
    <property type="component" value="Chromosome 6"/>
</dbReference>
<reference evidence="2" key="1">
    <citation type="journal article" date="2022" name="bioRxiv">
        <title>Sequencing and chromosome-scale assembly of the giantPleurodeles waltlgenome.</title>
        <authorList>
            <person name="Brown T."/>
            <person name="Elewa A."/>
            <person name="Iarovenko S."/>
            <person name="Subramanian E."/>
            <person name="Araus A.J."/>
            <person name="Petzold A."/>
            <person name="Susuki M."/>
            <person name="Suzuki K.-i.T."/>
            <person name="Hayashi T."/>
            <person name="Toyoda A."/>
            <person name="Oliveira C."/>
            <person name="Osipova E."/>
            <person name="Leigh N.D."/>
            <person name="Simon A."/>
            <person name="Yun M.H."/>
        </authorList>
    </citation>
    <scope>NUCLEOTIDE SEQUENCE</scope>
    <source>
        <strain evidence="2">20211129_DDA</strain>
        <tissue evidence="2">Liver</tissue>
    </source>
</reference>
<evidence type="ECO:0000313" key="3">
    <source>
        <dbReference type="Proteomes" id="UP001066276"/>
    </source>
</evidence>
<feature type="region of interest" description="Disordered" evidence="1">
    <location>
        <begin position="92"/>
        <end position="123"/>
    </location>
</feature>
<evidence type="ECO:0000313" key="2">
    <source>
        <dbReference type="EMBL" id="KAJ1138228.1"/>
    </source>
</evidence>
<dbReference type="AlphaFoldDB" id="A0AAV7QID3"/>
<protein>
    <submittedName>
        <fullName evidence="2">Uncharacterized protein</fullName>
    </submittedName>
</protein>
<keyword evidence="3" id="KW-1185">Reference proteome</keyword>
<comment type="caution">
    <text evidence="2">The sequence shown here is derived from an EMBL/GenBank/DDBJ whole genome shotgun (WGS) entry which is preliminary data.</text>
</comment>
<name>A0AAV7QID3_PLEWA</name>
<sequence length="123" mass="13370">MDVCYEGEIGGSDLEGWTLWMERLCVLSHTDDKVKQLEEACRLDLLVEGALPLARLSRRTAAWVAVAVFACLPLRPGLSLEQVSTCGRSHMQHVAPNGQARSRCCTPPLGAGKMSPHPTNGEN</sequence>
<dbReference type="EMBL" id="JANPWB010000010">
    <property type="protein sequence ID" value="KAJ1138228.1"/>
    <property type="molecule type" value="Genomic_DNA"/>
</dbReference>